<evidence type="ECO:0000259" key="3">
    <source>
        <dbReference type="SMART" id="SM00062"/>
    </source>
</evidence>
<evidence type="ECO:0000256" key="2">
    <source>
        <dbReference type="SAM" id="SignalP"/>
    </source>
</evidence>
<dbReference type="KEGG" id="deo:CAY53_04230"/>
<dbReference type="Pfam" id="PF00497">
    <property type="entry name" value="SBP_bac_3"/>
    <property type="match status" value="1"/>
</dbReference>
<evidence type="ECO:0000313" key="5">
    <source>
        <dbReference type="Proteomes" id="UP000239867"/>
    </source>
</evidence>
<keyword evidence="5" id="KW-1185">Reference proteome</keyword>
<dbReference type="PANTHER" id="PTHR35936:SF35">
    <property type="entry name" value="L-CYSTINE-BINDING PROTEIN TCYJ"/>
    <property type="match status" value="1"/>
</dbReference>
<name>A0A2L1GMC9_9BACT</name>
<evidence type="ECO:0000256" key="1">
    <source>
        <dbReference type="ARBA" id="ARBA00022729"/>
    </source>
</evidence>
<dbReference type="SUPFAM" id="SSF53850">
    <property type="entry name" value="Periplasmic binding protein-like II"/>
    <property type="match status" value="1"/>
</dbReference>
<dbReference type="SMART" id="SM00062">
    <property type="entry name" value="PBPb"/>
    <property type="match status" value="1"/>
</dbReference>
<dbReference type="AlphaFoldDB" id="A0A2L1GMC9"/>
<dbReference type="RefSeq" id="WP_104936080.1">
    <property type="nucleotide sequence ID" value="NZ_CP021255.1"/>
</dbReference>
<dbReference type="EMBL" id="CP021255">
    <property type="protein sequence ID" value="AVD70786.1"/>
    <property type="molecule type" value="Genomic_DNA"/>
</dbReference>
<feature type="signal peptide" evidence="2">
    <location>
        <begin position="1"/>
        <end position="26"/>
    </location>
</feature>
<feature type="chain" id="PRO_5014901647" description="Solute-binding protein family 3/N-terminal domain-containing protein" evidence="2">
    <location>
        <begin position="27"/>
        <end position="254"/>
    </location>
</feature>
<dbReference type="PANTHER" id="PTHR35936">
    <property type="entry name" value="MEMBRANE-BOUND LYTIC MUREIN TRANSGLYCOSYLASE F"/>
    <property type="match status" value="1"/>
</dbReference>
<dbReference type="OrthoDB" id="6192933at2"/>
<feature type="domain" description="Solute-binding protein family 3/N-terminal" evidence="3">
    <location>
        <begin position="29"/>
        <end position="253"/>
    </location>
</feature>
<sequence>MNRLFHHVFFVVPALLLGLWTGSAMAEGTLKVGVLDDSPPMVFRNAEAEIVGYDVDVLQEIGRRIGKSMQFMVIPWDEKTEYLNSGKIDVIAAALMVTEERKGLYALTAPVVKKFTETAIVADSSPMKTTNDLSGRTVCTMAGSSSNATVAGFRGPGGPVAKQSQAPTLEACLVQVASGEVESAVMDGVTCAYYVRHNPGQFRILSGELSVGQTAFGLRKNETQLAAEFDRAIADMEADGTMKTLGERWFGSHE</sequence>
<dbReference type="Gene3D" id="3.40.190.10">
    <property type="entry name" value="Periplasmic binding protein-like II"/>
    <property type="match status" value="2"/>
</dbReference>
<organism evidence="4 5">
    <name type="scientific">Desulfobulbus oralis</name>
    <dbReference type="NCBI Taxonomy" id="1986146"/>
    <lineage>
        <taxon>Bacteria</taxon>
        <taxon>Pseudomonadati</taxon>
        <taxon>Thermodesulfobacteriota</taxon>
        <taxon>Desulfobulbia</taxon>
        <taxon>Desulfobulbales</taxon>
        <taxon>Desulfobulbaceae</taxon>
        <taxon>Desulfobulbus</taxon>
    </lineage>
</organism>
<proteinExistence type="predicted"/>
<dbReference type="Proteomes" id="UP000239867">
    <property type="component" value="Chromosome"/>
</dbReference>
<evidence type="ECO:0000313" key="4">
    <source>
        <dbReference type="EMBL" id="AVD70786.1"/>
    </source>
</evidence>
<protein>
    <recommendedName>
        <fullName evidence="3">Solute-binding protein family 3/N-terminal domain-containing protein</fullName>
    </recommendedName>
</protein>
<reference evidence="4 5" key="1">
    <citation type="journal article" date="2018" name="MBio">
        <title>Insights into the evolution of host association through the isolation and characterization of a novel human periodontal pathobiont, Desulfobulbus oralis.</title>
        <authorList>
            <person name="Cross K.L."/>
            <person name="Chirania P."/>
            <person name="Xiong W."/>
            <person name="Beall C.J."/>
            <person name="Elkins J.G."/>
            <person name="Giannone R.J."/>
            <person name="Griffen A.L."/>
            <person name="Guss A.M."/>
            <person name="Hettich R.L."/>
            <person name="Joshi S.S."/>
            <person name="Mokrzan E.M."/>
            <person name="Martin R.K."/>
            <person name="Zhulin I.B."/>
            <person name="Leys E.J."/>
            <person name="Podar M."/>
        </authorList>
    </citation>
    <scope>NUCLEOTIDE SEQUENCE [LARGE SCALE GENOMIC DNA]</scope>
    <source>
        <strain evidence="4 5">ORNL</strain>
    </source>
</reference>
<dbReference type="InterPro" id="IPR001638">
    <property type="entry name" value="Solute-binding_3/MltF_N"/>
</dbReference>
<keyword evidence="1 2" id="KW-0732">Signal</keyword>
<gene>
    <name evidence="4" type="ORF">CAY53_04230</name>
</gene>
<accession>A0A2L1GMC9</accession>